<accession>A0A2X0S3M3</accession>
<dbReference type="PIRSF" id="PIRSF000398">
    <property type="entry name" value="M_m6A_EcoRV"/>
    <property type="match status" value="1"/>
</dbReference>
<dbReference type="EMBL" id="OUNC01000003">
    <property type="protein sequence ID" value="SPP26721.1"/>
    <property type="molecule type" value="Genomic_DNA"/>
</dbReference>
<comment type="catalytic activity">
    <reaction evidence="6">
        <text>a 2'-deoxyadenosine in DNA + S-adenosyl-L-methionine = an N(6)-methyl-2'-deoxyadenosine in DNA + S-adenosyl-L-homocysteine + H(+)</text>
        <dbReference type="Rhea" id="RHEA:15197"/>
        <dbReference type="Rhea" id="RHEA-COMP:12418"/>
        <dbReference type="Rhea" id="RHEA-COMP:12419"/>
        <dbReference type="ChEBI" id="CHEBI:15378"/>
        <dbReference type="ChEBI" id="CHEBI:57856"/>
        <dbReference type="ChEBI" id="CHEBI:59789"/>
        <dbReference type="ChEBI" id="CHEBI:90615"/>
        <dbReference type="ChEBI" id="CHEBI:90616"/>
        <dbReference type="EC" id="2.1.1.72"/>
    </reaction>
</comment>
<dbReference type="GO" id="GO:0043565">
    <property type="term" value="F:sequence-specific DNA binding"/>
    <property type="evidence" value="ECO:0007669"/>
    <property type="project" value="TreeGrafter"/>
</dbReference>
<dbReference type="EC" id="2.1.1.72" evidence="2"/>
<dbReference type="GO" id="GO:0009007">
    <property type="term" value="F:site-specific DNA-methyltransferase (adenine-specific) activity"/>
    <property type="evidence" value="ECO:0007669"/>
    <property type="project" value="UniProtKB-EC"/>
</dbReference>
<organism evidence="7 8">
    <name type="scientific">Brochothrix thermosphacta</name>
    <name type="common">Microbacterium thermosphactum</name>
    <dbReference type="NCBI Taxonomy" id="2756"/>
    <lineage>
        <taxon>Bacteria</taxon>
        <taxon>Bacillati</taxon>
        <taxon>Bacillota</taxon>
        <taxon>Bacilli</taxon>
        <taxon>Bacillales</taxon>
        <taxon>Listeriaceae</taxon>
        <taxon>Brochothrix</taxon>
    </lineage>
</organism>
<evidence type="ECO:0000313" key="8">
    <source>
        <dbReference type="Proteomes" id="UP000270190"/>
    </source>
</evidence>
<dbReference type="InterPro" id="IPR029063">
    <property type="entry name" value="SAM-dependent_MTases_sf"/>
</dbReference>
<evidence type="ECO:0000256" key="6">
    <source>
        <dbReference type="ARBA" id="ARBA00047942"/>
    </source>
</evidence>
<dbReference type="RefSeq" id="WP_120487331.1">
    <property type="nucleotide sequence ID" value="NZ_CBCPKC010000009.1"/>
</dbReference>
<keyword evidence="5" id="KW-0949">S-adenosyl-L-methionine</keyword>
<dbReference type="GO" id="GO:0006298">
    <property type="term" value="P:mismatch repair"/>
    <property type="evidence" value="ECO:0007669"/>
    <property type="project" value="TreeGrafter"/>
</dbReference>
<proteinExistence type="inferred from homology"/>
<evidence type="ECO:0000256" key="3">
    <source>
        <dbReference type="ARBA" id="ARBA00022603"/>
    </source>
</evidence>
<sequence length="283" mass="33404">MNNYSPLRYPGGKNKTYQYVKHLIETNEVETYIEPYCGGAAVALKLLFNKDVKKIMINDYDRSIYAMWYSIINYTDLFIEKMKNVIFTMDEWEKQRTIQKNKETANLLELGFSTFYLNRTNRSGILNAGPIGGKNQMGDYKMNCRFNTDVLKDKIKLISSYKNSIKLYNLDALEFIKKNIVKTKKSLTFFDPPYFVKGKDLYTNFYEFPDHVELGNTISKYMKNQRWILTYDVHDDIRKIYSNFEYFTYQLNYSAGNSKKGLEYIFLSDNLSSAEIEDYLVIK</sequence>
<evidence type="ECO:0000256" key="2">
    <source>
        <dbReference type="ARBA" id="ARBA00011900"/>
    </source>
</evidence>
<comment type="similarity">
    <text evidence="1">Belongs to the N(4)/N(6)-methyltransferase family.</text>
</comment>
<dbReference type="GO" id="GO:0032259">
    <property type="term" value="P:methylation"/>
    <property type="evidence" value="ECO:0007669"/>
    <property type="project" value="UniProtKB-KW"/>
</dbReference>
<dbReference type="AlphaFoldDB" id="A0A2X0S3M3"/>
<gene>
    <name evidence="7" type="ORF">BTBSAS_110070</name>
</gene>
<evidence type="ECO:0000256" key="5">
    <source>
        <dbReference type="ARBA" id="ARBA00022691"/>
    </source>
</evidence>
<dbReference type="PANTHER" id="PTHR30481">
    <property type="entry name" value="DNA ADENINE METHYLASE"/>
    <property type="match status" value="1"/>
</dbReference>
<dbReference type="InterPro" id="IPR023095">
    <property type="entry name" value="Ade_MeTrfase_dom_2"/>
</dbReference>
<dbReference type="Gene3D" id="3.40.50.150">
    <property type="entry name" value="Vaccinia Virus protein VP39"/>
    <property type="match status" value="1"/>
</dbReference>
<dbReference type="InterPro" id="IPR012327">
    <property type="entry name" value="MeTrfase_D12"/>
</dbReference>
<name>A0A2X0S3M3_BROTH</name>
<dbReference type="GO" id="GO:0009307">
    <property type="term" value="P:DNA restriction-modification system"/>
    <property type="evidence" value="ECO:0007669"/>
    <property type="project" value="InterPro"/>
</dbReference>
<evidence type="ECO:0000256" key="1">
    <source>
        <dbReference type="ARBA" id="ARBA00006594"/>
    </source>
</evidence>
<dbReference type="GO" id="GO:1904047">
    <property type="term" value="F:S-adenosyl-L-methionine binding"/>
    <property type="evidence" value="ECO:0007669"/>
    <property type="project" value="TreeGrafter"/>
</dbReference>
<dbReference type="Gene3D" id="1.10.1020.10">
    <property type="entry name" value="Adenine-specific Methyltransferase, Domain 2"/>
    <property type="match status" value="1"/>
</dbReference>
<evidence type="ECO:0000256" key="4">
    <source>
        <dbReference type="ARBA" id="ARBA00022679"/>
    </source>
</evidence>
<evidence type="ECO:0000313" key="7">
    <source>
        <dbReference type="EMBL" id="SPP26721.1"/>
    </source>
</evidence>
<dbReference type="PRINTS" id="PR00505">
    <property type="entry name" value="D12N6MTFRASE"/>
</dbReference>
<keyword evidence="3 7" id="KW-0489">Methyltransferase</keyword>
<reference evidence="8" key="1">
    <citation type="submission" date="2018-04" db="EMBL/GenBank/DDBJ databases">
        <authorList>
            <person name="Illikoud N."/>
        </authorList>
    </citation>
    <scope>NUCLEOTIDE SEQUENCE [LARGE SCALE GENOMIC DNA]</scope>
</reference>
<dbReference type="InterPro" id="IPR012263">
    <property type="entry name" value="M_m6A_EcoRV"/>
</dbReference>
<dbReference type="SUPFAM" id="SSF53335">
    <property type="entry name" value="S-adenosyl-L-methionine-dependent methyltransferases"/>
    <property type="match status" value="1"/>
</dbReference>
<dbReference type="Proteomes" id="UP000270190">
    <property type="component" value="Unassembled WGS sequence"/>
</dbReference>
<dbReference type="REBASE" id="279042">
    <property type="entry name" value="M.Bth13ORF110070P"/>
</dbReference>
<protein>
    <recommendedName>
        <fullName evidence="2">site-specific DNA-methyltransferase (adenine-specific)</fullName>
        <ecNumber evidence="2">2.1.1.72</ecNumber>
    </recommendedName>
</protein>
<dbReference type="Pfam" id="PF02086">
    <property type="entry name" value="MethyltransfD12"/>
    <property type="match status" value="1"/>
</dbReference>
<dbReference type="PANTHER" id="PTHR30481:SF2">
    <property type="entry name" value="SITE-SPECIFIC DNA-METHYLTRANSFERASE (ADENINE-SPECIFIC)"/>
    <property type="match status" value="1"/>
</dbReference>
<keyword evidence="4 7" id="KW-0808">Transferase</keyword>